<evidence type="ECO:0000313" key="3">
    <source>
        <dbReference type="EMBL" id="KAK8950938.1"/>
    </source>
</evidence>
<evidence type="ECO:0000313" key="4">
    <source>
        <dbReference type="Proteomes" id="UP001418222"/>
    </source>
</evidence>
<feature type="compositionally biased region" description="Basic and acidic residues" evidence="1">
    <location>
        <begin position="482"/>
        <end position="494"/>
    </location>
</feature>
<dbReference type="CDD" id="cd05402">
    <property type="entry name" value="NT_PAP_TUTase"/>
    <property type="match status" value="1"/>
</dbReference>
<accession>A0AAP0GC10</accession>
<protein>
    <recommendedName>
        <fullName evidence="2">Poly(A) RNA polymerase mitochondrial-like central palm domain-containing protein</fullName>
    </recommendedName>
</protein>
<dbReference type="AlphaFoldDB" id="A0AAP0GC10"/>
<dbReference type="GO" id="GO:0031123">
    <property type="term" value="P:RNA 3'-end processing"/>
    <property type="evidence" value="ECO:0007669"/>
    <property type="project" value="TreeGrafter"/>
</dbReference>
<dbReference type="Proteomes" id="UP001418222">
    <property type="component" value="Unassembled WGS sequence"/>
</dbReference>
<feature type="compositionally biased region" description="Polar residues" evidence="1">
    <location>
        <begin position="456"/>
        <end position="468"/>
    </location>
</feature>
<dbReference type="InterPro" id="IPR043519">
    <property type="entry name" value="NT_sf"/>
</dbReference>
<feature type="region of interest" description="Disordered" evidence="1">
    <location>
        <begin position="450"/>
        <end position="506"/>
    </location>
</feature>
<organism evidence="3 4">
    <name type="scientific">Platanthera zijinensis</name>
    <dbReference type="NCBI Taxonomy" id="2320716"/>
    <lineage>
        <taxon>Eukaryota</taxon>
        <taxon>Viridiplantae</taxon>
        <taxon>Streptophyta</taxon>
        <taxon>Embryophyta</taxon>
        <taxon>Tracheophyta</taxon>
        <taxon>Spermatophyta</taxon>
        <taxon>Magnoliopsida</taxon>
        <taxon>Liliopsida</taxon>
        <taxon>Asparagales</taxon>
        <taxon>Orchidaceae</taxon>
        <taxon>Orchidoideae</taxon>
        <taxon>Orchideae</taxon>
        <taxon>Orchidinae</taxon>
        <taxon>Platanthera</taxon>
    </lineage>
</organism>
<evidence type="ECO:0000256" key="1">
    <source>
        <dbReference type="SAM" id="MobiDB-lite"/>
    </source>
</evidence>
<dbReference type="PANTHER" id="PTHR12271:SF134">
    <property type="entry name" value="NUCLEOTIDYLTRANSFERASE FAMILY PROTEIN"/>
    <property type="match status" value="1"/>
</dbReference>
<dbReference type="GO" id="GO:0016779">
    <property type="term" value="F:nucleotidyltransferase activity"/>
    <property type="evidence" value="ECO:0007669"/>
    <property type="project" value="TreeGrafter"/>
</dbReference>
<sequence length="610" mass="68121">MMLDQAALCKQAAVVESMELKEIKFHPAFMWELEKLLSDVYVSLLPSPSEYEQRKQLVQAYNMTVKTIFGNSGGFPAVEAFGSFTMNIFTAKSDLDLSINFDNGNAKCLSRNQVISILRRVAKSLRRKQSKGHLSGVLPILSAKVPVLKAVDCKTGIECDISVENKDGISRSLFFSIISLIDERFRIISFLMKAWAKANDINSSKDHTLNSLSIISLVALHFQTRDPPILPPFSTLLRDGTDLTKLHRVVPEFENLAKRNRESVAELFVALLTKLTSVEKLWEHGLCASNFEGSWISKTWTSKFGSNMNVEDFLDRDQNFARSVGKSEMPKIYGCLRRSLGYLRSSMQDQIGMPALRALLFGLVALDTQTSHASTNATTAINLKLPIKPIHPSADVIDESSRALRQKQTSNESVQKLPIKPIRTSVRTKTATQTSLKRKQISTKSTALLAGATAPASHTSINTGTTPKTKPPVRRSHITNDSPKRTHVRNDPPKRPRYNKAAGELPPGYLQNPNYIYFSSPMMHPAPSYSLPPQNTSAHQLPPQHLLLHHHGHMPQHRPMAPESSGMFRYYSNRVHPTILDGRHNPSMLPGYTSNAVYPPFFVPQSRGNY</sequence>
<name>A0AAP0GC10_9ASPA</name>
<reference evidence="3 4" key="1">
    <citation type="journal article" date="2022" name="Nat. Plants">
        <title>Genomes of leafy and leafless Platanthera orchids illuminate the evolution of mycoheterotrophy.</title>
        <authorList>
            <person name="Li M.H."/>
            <person name="Liu K.W."/>
            <person name="Li Z."/>
            <person name="Lu H.C."/>
            <person name="Ye Q.L."/>
            <person name="Zhang D."/>
            <person name="Wang J.Y."/>
            <person name="Li Y.F."/>
            <person name="Zhong Z.M."/>
            <person name="Liu X."/>
            <person name="Yu X."/>
            <person name="Liu D.K."/>
            <person name="Tu X.D."/>
            <person name="Liu B."/>
            <person name="Hao Y."/>
            <person name="Liao X.Y."/>
            <person name="Jiang Y.T."/>
            <person name="Sun W.H."/>
            <person name="Chen J."/>
            <person name="Chen Y.Q."/>
            <person name="Ai Y."/>
            <person name="Zhai J.W."/>
            <person name="Wu S.S."/>
            <person name="Zhou Z."/>
            <person name="Hsiao Y.Y."/>
            <person name="Wu W.L."/>
            <person name="Chen Y.Y."/>
            <person name="Lin Y.F."/>
            <person name="Hsu J.L."/>
            <person name="Li C.Y."/>
            <person name="Wang Z.W."/>
            <person name="Zhao X."/>
            <person name="Zhong W.Y."/>
            <person name="Ma X.K."/>
            <person name="Ma L."/>
            <person name="Huang J."/>
            <person name="Chen G.Z."/>
            <person name="Huang M.Z."/>
            <person name="Huang L."/>
            <person name="Peng D.H."/>
            <person name="Luo Y.B."/>
            <person name="Zou S.Q."/>
            <person name="Chen S.P."/>
            <person name="Lan S."/>
            <person name="Tsai W.C."/>
            <person name="Van de Peer Y."/>
            <person name="Liu Z.J."/>
        </authorList>
    </citation>
    <scope>NUCLEOTIDE SEQUENCE [LARGE SCALE GENOMIC DNA]</scope>
    <source>
        <strain evidence="3">Lor287</strain>
    </source>
</reference>
<dbReference type="SUPFAM" id="SSF81301">
    <property type="entry name" value="Nucleotidyltransferase"/>
    <property type="match status" value="1"/>
</dbReference>
<dbReference type="PANTHER" id="PTHR12271">
    <property type="entry name" value="POLY A POLYMERASE CID PAP -RELATED"/>
    <property type="match status" value="1"/>
</dbReference>
<keyword evidence="4" id="KW-1185">Reference proteome</keyword>
<dbReference type="SUPFAM" id="SSF81631">
    <property type="entry name" value="PAP/OAS1 substrate-binding domain"/>
    <property type="match status" value="1"/>
</dbReference>
<dbReference type="Pfam" id="PF22600">
    <property type="entry name" value="MTPAP-like_central"/>
    <property type="match status" value="1"/>
</dbReference>
<proteinExistence type="predicted"/>
<dbReference type="EMBL" id="JBBWWQ010000003">
    <property type="protein sequence ID" value="KAK8950938.1"/>
    <property type="molecule type" value="Genomic_DNA"/>
</dbReference>
<evidence type="ECO:0000259" key="2">
    <source>
        <dbReference type="Pfam" id="PF22600"/>
    </source>
</evidence>
<dbReference type="InterPro" id="IPR054708">
    <property type="entry name" value="MTPAP-like_central"/>
</dbReference>
<dbReference type="Gene3D" id="3.30.460.10">
    <property type="entry name" value="Beta Polymerase, domain 2"/>
    <property type="match status" value="1"/>
</dbReference>
<dbReference type="Gene3D" id="1.10.1410.10">
    <property type="match status" value="1"/>
</dbReference>
<gene>
    <name evidence="3" type="ORF">KSP39_PZI003804</name>
</gene>
<comment type="caution">
    <text evidence="3">The sequence shown here is derived from an EMBL/GenBank/DDBJ whole genome shotgun (WGS) entry which is preliminary data.</text>
</comment>
<feature type="domain" description="Poly(A) RNA polymerase mitochondrial-like central palm" evidence="2">
    <location>
        <begin position="33"/>
        <end position="175"/>
    </location>
</feature>